<name>A0A1F5EIC9_9BACT</name>
<sequence length="377" mass="41320">MKNILEVENLKGKKVLLRLDLNVPIENGAIKSDFRIRKILPTIDFLQKQGAKIIILSHIGREKTNTLEPVFNYLKNKINLTFVEDILCDETKKIVEKMNNGDIILFENLRKYDGEDKNDDSFTKTLAAFGDVYINEAFAFSHREASSVVGLPQYLPSYSGILFKKEVEMLSQSFNSPHPSIFILGGNKFNTKLPLIEKFLNRADFVFVGGALVNNLLISKGLEVGMSLVAEGKFDLSGLLSNKKLVLPVDLVVNKNGSVVVKPVNEIASDEIILDIGHETILKLKKIIEGAKFILFNGPLGDYTKGFDRATSSLVEIIANSGAESVIGGGDTVACISELGLEDKIGFVSTGGGAMLEFLLNEDLPGIKALNNSKIKA</sequence>
<comment type="catalytic activity">
    <reaction evidence="1 7 10">
        <text>(2R)-3-phosphoglycerate + ATP = (2R)-3-phospho-glyceroyl phosphate + ADP</text>
        <dbReference type="Rhea" id="RHEA:14801"/>
        <dbReference type="ChEBI" id="CHEBI:30616"/>
        <dbReference type="ChEBI" id="CHEBI:57604"/>
        <dbReference type="ChEBI" id="CHEBI:58272"/>
        <dbReference type="ChEBI" id="CHEBI:456216"/>
        <dbReference type="EC" id="2.7.2.3"/>
    </reaction>
</comment>
<protein>
    <recommendedName>
        <fullName evidence="2 7">Phosphoglycerate kinase</fullName>
        <ecNumber evidence="2 7">2.7.2.3</ecNumber>
    </recommendedName>
</protein>
<feature type="binding site" evidence="8">
    <location>
        <position position="35"/>
    </location>
    <ligand>
        <name>(2R)-3-phosphoglycerate</name>
        <dbReference type="ChEBI" id="CHEBI:58272"/>
    </ligand>
</feature>
<dbReference type="InterPro" id="IPR015824">
    <property type="entry name" value="Phosphoglycerate_kinase_N"/>
</dbReference>
<evidence type="ECO:0000256" key="3">
    <source>
        <dbReference type="ARBA" id="ARBA00022679"/>
    </source>
</evidence>
<comment type="pathway">
    <text evidence="7">Carbohydrate degradation; glycolysis; pyruvate from D-glyceraldehyde 3-phosphate: step 2/5.</text>
</comment>
<dbReference type="STRING" id="1797582.A2442_01960"/>
<feature type="binding site" evidence="8">
    <location>
        <position position="110"/>
    </location>
    <ligand>
        <name>(2R)-3-phosphoglycerate</name>
        <dbReference type="ChEBI" id="CHEBI:58272"/>
    </ligand>
</feature>
<evidence type="ECO:0000256" key="1">
    <source>
        <dbReference type="ARBA" id="ARBA00000642"/>
    </source>
</evidence>
<dbReference type="PROSITE" id="PS00111">
    <property type="entry name" value="PGLYCERATE_KINASE"/>
    <property type="match status" value="1"/>
</dbReference>
<dbReference type="EMBL" id="MFAE01000008">
    <property type="protein sequence ID" value="OGD67141.1"/>
    <property type="molecule type" value="Genomic_DNA"/>
</dbReference>
<dbReference type="PANTHER" id="PTHR11406:SF23">
    <property type="entry name" value="PHOSPHOGLYCERATE KINASE 1, CHLOROPLASTIC-RELATED"/>
    <property type="match status" value="1"/>
</dbReference>
<feature type="binding site" evidence="7 8">
    <location>
        <begin position="20"/>
        <end position="22"/>
    </location>
    <ligand>
        <name>substrate</name>
    </ligand>
</feature>
<dbReference type="HAMAP" id="MF_00145">
    <property type="entry name" value="Phosphoglyc_kinase"/>
    <property type="match status" value="1"/>
</dbReference>
<keyword evidence="4 7" id="KW-0547">Nucleotide-binding</keyword>
<organism evidence="11 12">
    <name type="scientific">Candidatus Campbellbacteria bacterium RIFOXYC2_FULL_35_25</name>
    <dbReference type="NCBI Taxonomy" id="1797582"/>
    <lineage>
        <taxon>Bacteria</taxon>
        <taxon>Candidatus Campbelliibacteriota</taxon>
    </lineage>
</organism>
<evidence type="ECO:0000256" key="6">
    <source>
        <dbReference type="ARBA" id="ARBA00022840"/>
    </source>
</evidence>
<feature type="binding site" evidence="7">
    <location>
        <position position="143"/>
    </location>
    <ligand>
        <name>substrate</name>
    </ligand>
</feature>
<dbReference type="GO" id="GO:0005524">
    <property type="term" value="F:ATP binding"/>
    <property type="evidence" value="ECO:0007669"/>
    <property type="project" value="UniProtKB-KW"/>
</dbReference>
<dbReference type="AlphaFoldDB" id="A0A1F5EIC9"/>
<comment type="caution">
    <text evidence="11">The sequence shown here is derived from an EMBL/GenBank/DDBJ whole genome shotgun (WGS) entry which is preliminary data.</text>
</comment>
<comment type="subunit">
    <text evidence="7">Monomer.</text>
</comment>
<evidence type="ECO:0000313" key="11">
    <source>
        <dbReference type="EMBL" id="OGD67141.1"/>
    </source>
</evidence>
<evidence type="ECO:0000256" key="2">
    <source>
        <dbReference type="ARBA" id="ARBA00013061"/>
    </source>
</evidence>
<comment type="subcellular location">
    <subcellularLocation>
        <location evidence="7">Cytoplasm</location>
    </subcellularLocation>
</comment>
<feature type="binding site" evidence="7 9">
    <location>
        <position position="192"/>
    </location>
    <ligand>
        <name>ATP</name>
        <dbReference type="ChEBI" id="CHEBI:30616"/>
    </ligand>
</feature>
<dbReference type="SUPFAM" id="SSF53748">
    <property type="entry name" value="Phosphoglycerate kinase"/>
    <property type="match status" value="1"/>
</dbReference>
<keyword evidence="3 7" id="KW-0808">Transferase</keyword>
<dbReference type="Proteomes" id="UP000179003">
    <property type="component" value="Unassembled WGS sequence"/>
</dbReference>
<dbReference type="GO" id="GO:0004618">
    <property type="term" value="F:phosphoglycerate kinase activity"/>
    <property type="evidence" value="ECO:0007669"/>
    <property type="project" value="UniProtKB-UniRule"/>
</dbReference>
<accession>A0A1F5EIC9</accession>
<evidence type="ECO:0000256" key="5">
    <source>
        <dbReference type="ARBA" id="ARBA00022777"/>
    </source>
</evidence>
<reference evidence="11 12" key="1">
    <citation type="journal article" date="2016" name="Nat. Commun.">
        <title>Thousands of microbial genomes shed light on interconnected biogeochemical processes in an aquifer system.</title>
        <authorList>
            <person name="Anantharaman K."/>
            <person name="Brown C.T."/>
            <person name="Hug L.A."/>
            <person name="Sharon I."/>
            <person name="Castelle C.J."/>
            <person name="Probst A.J."/>
            <person name="Thomas B.C."/>
            <person name="Singh A."/>
            <person name="Wilkins M.J."/>
            <person name="Karaoz U."/>
            <person name="Brodie E.L."/>
            <person name="Williams K.H."/>
            <person name="Hubbard S.S."/>
            <person name="Banfield J.F."/>
        </authorList>
    </citation>
    <scope>NUCLEOTIDE SEQUENCE [LARGE SCALE GENOMIC DNA]</scope>
</reference>
<evidence type="ECO:0000256" key="7">
    <source>
        <dbReference type="HAMAP-Rule" id="MF_00145"/>
    </source>
</evidence>
<comment type="caution">
    <text evidence="7">Lacks conserved residue(s) required for the propagation of feature annotation.</text>
</comment>
<dbReference type="PRINTS" id="PR00477">
    <property type="entry name" value="PHGLYCKINASE"/>
</dbReference>
<keyword evidence="6 7" id="KW-0067">ATP-binding</keyword>
<proteinExistence type="inferred from homology"/>
<keyword evidence="7" id="KW-0963">Cytoplasm</keyword>
<dbReference type="InterPro" id="IPR001576">
    <property type="entry name" value="Phosphoglycerate_kinase"/>
</dbReference>
<dbReference type="Gene3D" id="3.40.50.1260">
    <property type="entry name" value="Phosphoglycerate kinase, N-terminal domain"/>
    <property type="match status" value="2"/>
</dbReference>
<keyword evidence="7" id="KW-0324">Glycolysis</keyword>
<evidence type="ECO:0000256" key="9">
    <source>
        <dbReference type="PIRSR" id="PIRSR000724-2"/>
    </source>
</evidence>
<evidence type="ECO:0000256" key="4">
    <source>
        <dbReference type="ARBA" id="ARBA00022741"/>
    </source>
</evidence>
<feature type="binding site" evidence="7 9">
    <location>
        <begin position="329"/>
        <end position="332"/>
    </location>
    <ligand>
        <name>ATP</name>
        <dbReference type="ChEBI" id="CHEBI:30616"/>
    </ligand>
</feature>
<dbReference type="EC" id="2.7.2.3" evidence="2 7"/>
<dbReference type="PIRSF" id="PIRSF000724">
    <property type="entry name" value="Pgk"/>
    <property type="match status" value="1"/>
</dbReference>
<dbReference type="GO" id="GO:0043531">
    <property type="term" value="F:ADP binding"/>
    <property type="evidence" value="ECO:0007669"/>
    <property type="project" value="TreeGrafter"/>
</dbReference>
<dbReference type="UniPathway" id="UPA00109">
    <property type="reaction ID" value="UER00185"/>
</dbReference>
<dbReference type="GO" id="GO:0006096">
    <property type="term" value="P:glycolytic process"/>
    <property type="evidence" value="ECO:0007669"/>
    <property type="project" value="UniProtKB-UniRule"/>
</dbReference>
<dbReference type="PANTHER" id="PTHR11406">
    <property type="entry name" value="PHOSPHOGLYCERATE KINASE"/>
    <property type="match status" value="1"/>
</dbReference>
<keyword evidence="5 7" id="KW-0418">Kinase</keyword>
<evidence type="ECO:0000256" key="10">
    <source>
        <dbReference type="RuleBase" id="RU000532"/>
    </source>
</evidence>
<feature type="binding site" evidence="8">
    <location>
        <position position="143"/>
    </location>
    <ligand>
        <name>(2R)-3-phosphoglycerate</name>
        <dbReference type="ChEBI" id="CHEBI:58272"/>
    </ligand>
</feature>
<dbReference type="Pfam" id="PF00162">
    <property type="entry name" value="PGK"/>
    <property type="match status" value="1"/>
</dbReference>
<dbReference type="GO" id="GO:0005829">
    <property type="term" value="C:cytosol"/>
    <property type="evidence" value="ECO:0007669"/>
    <property type="project" value="TreeGrafter"/>
</dbReference>
<evidence type="ECO:0000313" key="12">
    <source>
        <dbReference type="Proteomes" id="UP000179003"/>
    </source>
</evidence>
<feature type="binding site" evidence="7">
    <location>
        <position position="110"/>
    </location>
    <ligand>
        <name>substrate</name>
    </ligand>
</feature>
<feature type="binding site" evidence="7">
    <location>
        <position position="35"/>
    </location>
    <ligand>
        <name>substrate</name>
    </ligand>
</feature>
<dbReference type="GO" id="GO:0006094">
    <property type="term" value="P:gluconeogenesis"/>
    <property type="evidence" value="ECO:0007669"/>
    <property type="project" value="TreeGrafter"/>
</dbReference>
<evidence type="ECO:0000256" key="8">
    <source>
        <dbReference type="PIRSR" id="PIRSR000724-1"/>
    </source>
</evidence>
<dbReference type="InterPro" id="IPR036043">
    <property type="entry name" value="Phosphoglycerate_kinase_sf"/>
</dbReference>
<dbReference type="InterPro" id="IPR015911">
    <property type="entry name" value="Phosphoglycerate_kinase_CS"/>
</dbReference>
<feature type="binding site" evidence="7 8">
    <location>
        <begin position="58"/>
        <end position="61"/>
    </location>
    <ligand>
        <name>substrate</name>
    </ligand>
</feature>
<comment type="similarity">
    <text evidence="7 10">Belongs to the phosphoglycerate kinase family.</text>
</comment>
<gene>
    <name evidence="7" type="primary">pgk</name>
    <name evidence="11" type="ORF">A2442_01960</name>
</gene>